<evidence type="ECO:0000313" key="1">
    <source>
        <dbReference type="EMBL" id="MDM5451757.1"/>
    </source>
</evidence>
<protein>
    <submittedName>
        <fullName evidence="1">Uncharacterized protein</fullName>
    </submittedName>
</protein>
<gene>
    <name evidence="1" type="ORF">QUF89_05995</name>
</gene>
<organism evidence="1 2">
    <name type="scientific">Peribacillus simplex</name>
    <dbReference type="NCBI Taxonomy" id="1478"/>
    <lineage>
        <taxon>Bacteria</taxon>
        <taxon>Bacillati</taxon>
        <taxon>Bacillota</taxon>
        <taxon>Bacilli</taxon>
        <taxon>Bacillales</taxon>
        <taxon>Bacillaceae</taxon>
        <taxon>Peribacillus</taxon>
    </lineage>
</organism>
<proteinExistence type="predicted"/>
<reference evidence="1" key="1">
    <citation type="submission" date="2023-06" db="EMBL/GenBank/DDBJ databases">
        <title>Comparative genomics of Bacillaceae isolates and their secondary metabolite potential.</title>
        <authorList>
            <person name="Song L."/>
            <person name="Nielsen L.J."/>
            <person name="Mohite O."/>
            <person name="Xu X."/>
            <person name="Weber T."/>
            <person name="Kovacs A.T."/>
        </authorList>
    </citation>
    <scope>NUCLEOTIDE SEQUENCE</scope>
    <source>
        <strain evidence="1">D8_B_37</strain>
    </source>
</reference>
<sequence>MNSSCTNNLDTLFEQWAIGKLSSENVYGEGCHIFVHIHSLEGSRPWLPYAFSGKRGGFTVLMLMGLNA</sequence>
<dbReference type="Proteomes" id="UP001234602">
    <property type="component" value="Unassembled WGS sequence"/>
</dbReference>
<accession>A0AAW7IIQ2</accession>
<dbReference type="EMBL" id="JAUCEY010000008">
    <property type="protein sequence ID" value="MDM5451757.1"/>
    <property type="molecule type" value="Genomic_DNA"/>
</dbReference>
<dbReference type="RefSeq" id="WP_289319488.1">
    <property type="nucleotide sequence ID" value="NZ_JAUCEY010000008.1"/>
</dbReference>
<name>A0AAW7IIQ2_9BACI</name>
<comment type="caution">
    <text evidence="1">The sequence shown here is derived from an EMBL/GenBank/DDBJ whole genome shotgun (WGS) entry which is preliminary data.</text>
</comment>
<dbReference type="AlphaFoldDB" id="A0AAW7IIQ2"/>
<evidence type="ECO:0000313" key="2">
    <source>
        <dbReference type="Proteomes" id="UP001234602"/>
    </source>
</evidence>